<dbReference type="RefSeq" id="WP_143168421.1">
    <property type="nucleotide sequence ID" value="NZ_FPJG01000002.1"/>
</dbReference>
<accession>A0A1K1LSF6</accession>
<dbReference type="EMBL" id="FPJG01000002">
    <property type="protein sequence ID" value="SFW12582.1"/>
    <property type="molecule type" value="Genomic_DNA"/>
</dbReference>
<dbReference type="AlphaFoldDB" id="A0A1K1LSF6"/>
<evidence type="ECO:0000256" key="1">
    <source>
        <dbReference type="SAM" id="MobiDB-lite"/>
    </source>
</evidence>
<name>A0A1K1LSF6_9PSEU</name>
<reference evidence="2" key="1">
    <citation type="submission" date="2016-11" db="EMBL/GenBank/DDBJ databases">
        <authorList>
            <person name="Jaros S."/>
            <person name="Januszkiewicz K."/>
            <person name="Wedrychowicz H."/>
        </authorList>
    </citation>
    <scope>NUCLEOTIDE SEQUENCE [LARGE SCALE GENOMIC DNA]</scope>
    <source>
        <strain evidence="2">DSM 44671</strain>
    </source>
</reference>
<sequence>MVTVQLAGRHGRAERSGGSFRLTPFGGVSIEPMPPSRPPTDVQVIGQPEFDQLMLLMPDLDPALVKKIMGVAVRDERTP</sequence>
<dbReference type="EMBL" id="FPJG01000002">
    <property type="protein sequence ID" value="SFW13876.1"/>
    <property type="molecule type" value="Genomic_DNA"/>
</dbReference>
<protein>
    <submittedName>
        <fullName evidence="2">Uncharacterized protein</fullName>
    </submittedName>
</protein>
<feature type="region of interest" description="Disordered" evidence="1">
    <location>
        <begin position="1"/>
        <end position="40"/>
    </location>
</feature>
<proteinExistence type="predicted"/>
<keyword evidence="4" id="KW-1185">Reference proteome</keyword>
<evidence type="ECO:0000313" key="4">
    <source>
        <dbReference type="Proteomes" id="UP000182740"/>
    </source>
</evidence>
<gene>
    <name evidence="2" type="ORF">SAMN04489730_0095</name>
    <name evidence="3" type="ORF">SAMN04489730_0193</name>
</gene>
<dbReference type="Proteomes" id="UP000182740">
    <property type="component" value="Unassembled WGS sequence"/>
</dbReference>
<evidence type="ECO:0000313" key="3">
    <source>
        <dbReference type="EMBL" id="SFW13876.1"/>
    </source>
</evidence>
<evidence type="ECO:0000313" key="2">
    <source>
        <dbReference type="EMBL" id="SFW12582.1"/>
    </source>
</evidence>
<reference evidence="4" key="2">
    <citation type="submission" date="2016-11" db="EMBL/GenBank/DDBJ databases">
        <authorList>
            <person name="Varghese N."/>
            <person name="Submissions S."/>
        </authorList>
    </citation>
    <scope>NUCLEOTIDE SEQUENCE [LARGE SCALE GENOMIC DNA]</scope>
    <source>
        <strain evidence="4">DSM 44671</strain>
    </source>
</reference>
<organism evidence="2 4">
    <name type="scientific">Amycolatopsis australiensis</name>
    <dbReference type="NCBI Taxonomy" id="546364"/>
    <lineage>
        <taxon>Bacteria</taxon>
        <taxon>Bacillati</taxon>
        <taxon>Actinomycetota</taxon>
        <taxon>Actinomycetes</taxon>
        <taxon>Pseudonocardiales</taxon>
        <taxon>Pseudonocardiaceae</taxon>
        <taxon>Amycolatopsis</taxon>
    </lineage>
</organism>